<accession>K9XVT6</accession>
<dbReference type="RefSeq" id="WP_015194308.1">
    <property type="nucleotide sequence ID" value="NC_019748.1"/>
</dbReference>
<gene>
    <name evidence="1" type="ordered locus">Sta7437_3132</name>
</gene>
<dbReference type="OrthoDB" id="453653at2"/>
<protein>
    <submittedName>
        <fullName evidence="1">Uncharacterized protein</fullName>
    </submittedName>
</protein>
<sequence length="204" mass="24181">MLKEFSLIEGGAINPDHWQSDRAKTEIASLLGVKIEEIEAINYWVQQIWVKLVGKGSKFVSYRCLSFWFEDALLLIESCQDVVFFEQLGAMLRYELKYHAKYYSGDRLTQLQKAWQQKSPQFQTEASRLLLKLARQKEALKWQENCLKLLAQCQDWHSLDECYWQIRDNGLDFRDLTEVIQTINDFYHQKSDELNQSGDFWTHL</sequence>
<keyword evidence="2" id="KW-1185">Reference proteome</keyword>
<dbReference type="EMBL" id="CP003653">
    <property type="protein sequence ID" value="AFZ36643.1"/>
    <property type="molecule type" value="Genomic_DNA"/>
</dbReference>
<dbReference type="AlphaFoldDB" id="K9XVT6"/>
<proteinExistence type="predicted"/>
<evidence type="ECO:0000313" key="1">
    <source>
        <dbReference type="EMBL" id="AFZ36643.1"/>
    </source>
</evidence>
<reference evidence="2" key="1">
    <citation type="journal article" date="2013" name="Proc. Natl. Acad. Sci. U.S.A.">
        <title>Improving the coverage of the cyanobacterial phylum using diversity-driven genome sequencing.</title>
        <authorList>
            <person name="Shih P.M."/>
            <person name="Wu D."/>
            <person name="Latifi A."/>
            <person name="Axen S.D."/>
            <person name="Fewer D.P."/>
            <person name="Talla E."/>
            <person name="Calteau A."/>
            <person name="Cai F."/>
            <person name="Tandeau de Marsac N."/>
            <person name="Rippka R."/>
            <person name="Herdman M."/>
            <person name="Sivonen K."/>
            <person name="Coursin T."/>
            <person name="Laurent T."/>
            <person name="Goodwin L."/>
            <person name="Nolan M."/>
            <person name="Davenport K.W."/>
            <person name="Han C.S."/>
            <person name="Rubin E.M."/>
            <person name="Eisen J.A."/>
            <person name="Woyke T."/>
            <person name="Gugger M."/>
            <person name="Kerfeld C.A."/>
        </authorList>
    </citation>
    <scope>NUCLEOTIDE SEQUENCE [LARGE SCALE GENOMIC DNA]</scope>
    <source>
        <strain evidence="2">ATCC 29371 / PCC 7437</strain>
    </source>
</reference>
<evidence type="ECO:0000313" key="2">
    <source>
        <dbReference type="Proteomes" id="UP000010473"/>
    </source>
</evidence>
<organism evidence="1 2">
    <name type="scientific">Stanieria cyanosphaera (strain ATCC 29371 / PCC 7437)</name>
    <dbReference type="NCBI Taxonomy" id="111780"/>
    <lineage>
        <taxon>Bacteria</taxon>
        <taxon>Bacillati</taxon>
        <taxon>Cyanobacteriota</taxon>
        <taxon>Cyanophyceae</taxon>
        <taxon>Pleurocapsales</taxon>
        <taxon>Dermocarpellaceae</taxon>
        <taxon>Stanieria</taxon>
    </lineage>
</organism>
<dbReference type="Proteomes" id="UP000010473">
    <property type="component" value="Chromosome"/>
</dbReference>
<name>K9XVT6_STAC7</name>
<dbReference type="HOGENOM" id="CLU_1329705_0_0_3"/>
<dbReference type="KEGG" id="scs:Sta7437_3132"/>
<dbReference type="STRING" id="111780.Sta7437_3132"/>
<dbReference type="eggNOG" id="ENOG5032MFS">
    <property type="taxonomic scope" value="Bacteria"/>
</dbReference>